<dbReference type="AlphaFoldDB" id="A0A0J1BI81"/>
<dbReference type="EMBL" id="LECT01000015">
    <property type="protein sequence ID" value="KLU06271.1"/>
    <property type="molecule type" value="Genomic_DNA"/>
</dbReference>
<dbReference type="PATRIC" id="fig|595434.4.peg.1420"/>
<keyword evidence="2" id="KW-1185">Reference proteome</keyword>
<proteinExistence type="predicted"/>
<comment type="caution">
    <text evidence="1">The sequence shown here is derived from an EMBL/GenBank/DDBJ whole genome shotgun (WGS) entry which is preliminary data.</text>
</comment>
<reference evidence="1" key="1">
    <citation type="submission" date="2015-05" db="EMBL/GenBank/DDBJ databases">
        <title>Permanent draft genome of Rhodopirellula islandicus K833.</title>
        <authorList>
            <person name="Kizina J."/>
            <person name="Richter M."/>
            <person name="Glockner F.O."/>
            <person name="Harder J."/>
        </authorList>
    </citation>
    <scope>NUCLEOTIDE SEQUENCE [LARGE SCALE GENOMIC DNA]</scope>
    <source>
        <strain evidence="1">K833</strain>
    </source>
</reference>
<protein>
    <submittedName>
        <fullName evidence="1">Uncharacterized protein</fullName>
    </submittedName>
</protein>
<dbReference type="Proteomes" id="UP000036367">
    <property type="component" value="Unassembled WGS sequence"/>
</dbReference>
<evidence type="ECO:0000313" key="2">
    <source>
        <dbReference type="Proteomes" id="UP000036367"/>
    </source>
</evidence>
<organism evidence="1 2">
    <name type="scientific">Rhodopirellula islandica</name>
    <dbReference type="NCBI Taxonomy" id="595434"/>
    <lineage>
        <taxon>Bacteria</taxon>
        <taxon>Pseudomonadati</taxon>
        <taxon>Planctomycetota</taxon>
        <taxon>Planctomycetia</taxon>
        <taxon>Pirellulales</taxon>
        <taxon>Pirellulaceae</taxon>
        <taxon>Rhodopirellula</taxon>
    </lineage>
</organism>
<dbReference type="STRING" id="595434.RISK_001482"/>
<gene>
    <name evidence="1" type="ORF">RISK_001482</name>
</gene>
<accession>A0A0J1BI81</accession>
<evidence type="ECO:0000313" key="1">
    <source>
        <dbReference type="EMBL" id="KLU06271.1"/>
    </source>
</evidence>
<name>A0A0J1BI81_RHOIS</name>
<sequence>MLYQPDGNVLSLRADGLYSYSLSTTKQDAEQWLPAWKP</sequence>